<dbReference type="GO" id="GO:0043041">
    <property type="term" value="P:amino acid activation for nonribosomal peptide biosynthetic process"/>
    <property type="evidence" value="ECO:0007669"/>
    <property type="project" value="TreeGrafter"/>
</dbReference>
<evidence type="ECO:0000256" key="2">
    <source>
        <dbReference type="ARBA" id="ARBA00006432"/>
    </source>
</evidence>
<evidence type="ECO:0000313" key="7">
    <source>
        <dbReference type="Proteomes" id="UP000264960"/>
    </source>
</evidence>
<comment type="cofactor">
    <cofactor evidence="1">
        <name>pantetheine 4'-phosphate</name>
        <dbReference type="ChEBI" id="CHEBI:47942"/>
    </cofactor>
</comment>
<dbReference type="SUPFAM" id="SSF47336">
    <property type="entry name" value="ACP-like"/>
    <property type="match status" value="1"/>
</dbReference>
<dbReference type="CDD" id="cd19543">
    <property type="entry name" value="DCL_NRPS"/>
    <property type="match status" value="1"/>
</dbReference>
<dbReference type="InterPro" id="IPR023213">
    <property type="entry name" value="CAT-like_dom_sf"/>
</dbReference>
<dbReference type="GO" id="GO:0031177">
    <property type="term" value="F:phosphopantetheine binding"/>
    <property type="evidence" value="ECO:0007669"/>
    <property type="project" value="InterPro"/>
</dbReference>
<dbReference type="PROSITE" id="PS00455">
    <property type="entry name" value="AMP_BINDING"/>
    <property type="match status" value="1"/>
</dbReference>
<dbReference type="GO" id="GO:0008610">
    <property type="term" value="P:lipid biosynthetic process"/>
    <property type="evidence" value="ECO:0007669"/>
    <property type="project" value="UniProtKB-ARBA"/>
</dbReference>
<dbReference type="InterPro" id="IPR029058">
    <property type="entry name" value="AB_hydrolase_fold"/>
</dbReference>
<dbReference type="InterPro" id="IPR020806">
    <property type="entry name" value="PKS_PP-bd"/>
</dbReference>
<dbReference type="FunFam" id="2.30.38.10:FF:000001">
    <property type="entry name" value="Non-ribosomal peptide synthetase PvdI"/>
    <property type="match status" value="1"/>
</dbReference>
<dbReference type="CDD" id="cd12117">
    <property type="entry name" value="A_NRPS_Srf_like"/>
    <property type="match status" value="1"/>
</dbReference>
<dbReference type="Gene3D" id="3.30.559.30">
    <property type="entry name" value="Nonribosomal peptide synthetase, condensation domain"/>
    <property type="match status" value="1"/>
</dbReference>
<dbReference type="FunFam" id="1.10.1200.10:FF:000005">
    <property type="entry name" value="Nonribosomal peptide synthetase 1"/>
    <property type="match status" value="1"/>
</dbReference>
<gene>
    <name evidence="6" type="ORF">C5695_01970</name>
</gene>
<dbReference type="InterPro" id="IPR036736">
    <property type="entry name" value="ACP-like_sf"/>
</dbReference>
<dbReference type="PROSITE" id="PS50075">
    <property type="entry name" value="CARRIER"/>
    <property type="match status" value="1"/>
</dbReference>
<dbReference type="InterPro" id="IPR001031">
    <property type="entry name" value="Thioesterase"/>
</dbReference>
<dbReference type="InterPro" id="IPR009081">
    <property type="entry name" value="PP-bd_ACP"/>
</dbReference>
<dbReference type="Pfam" id="PF00668">
    <property type="entry name" value="Condensation"/>
    <property type="match status" value="1"/>
</dbReference>
<dbReference type="AlphaFoldDB" id="A0AAD0HK09"/>
<dbReference type="FunFam" id="3.40.50.980:FF:000002">
    <property type="entry name" value="Enterobactin synthetase component F"/>
    <property type="match status" value="1"/>
</dbReference>
<dbReference type="Gene3D" id="3.40.50.980">
    <property type="match status" value="2"/>
</dbReference>
<dbReference type="FunFam" id="3.40.50.12780:FF:000012">
    <property type="entry name" value="Non-ribosomal peptide synthetase"/>
    <property type="match status" value="1"/>
</dbReference>
<dbReference type="GO" id="GO:0044550">
    <property type="term" value="P:secondary metabolite biosynthetic process"/>
    <property type="evidence" value="ECO:0007669"/>
    <property type="project" value="UniProtKB-ARBA"/>
</dbReference>
<dbReference type="GO" id="GO:0005829">
    <property type="term" value="C:cytosol"/>
    <property type="evidence" value="ECO:0007669"/>
    <property type="project" value="TreeGrafter"/>
</dbReference>
<evidence type="ECO:0000313" key="6">
    <source>
        <dbReference type="EMBL" id="AVM22675.1"/>
    </source>
</evidence>
<keyword evidence="3" id="KW-0596">Phosphopantetheine</keyword>
<dbReference type="GO" id="GO:0003824">
    <property type="term" value="F:catalytic activity"/>
    <property type="evidence" value="ECO:0007669"/>
    <property type="project" value="InterPro"/>
</dbReference>
<dbReference type="Pfam" id="PF00501">
    <property type="entry name" value="AMP-binding"/>
    <property type="match status" value="1"/>
</dbReference>
<reference evidence="6 7" key="1">
    <citation type="submission" date="2018-02" db="EMBL/GenBank/DDBJ databases">
        <title>The complete genome of two Bacillus pumilus strains from Cuatro Cienegas, Coahuila, Mexico.</title>
        <authorList>
            <person name="Zarza E."/>
            <person name="Alcaraz L.D."/>
            <person name="Aguilar-Salinas B."/>
            <person name="Islas A."/>
            <person name="Olmedo-Alvarez G."/>
        </authorList>
    </citation>
    <scope>NUCLEOTIDE SEQUENCE [LARGE SCALE GENOMIC DNA]</scope>
    <source>
        <strain evidence="6 7">145</strain>
    </source>
</reference>
<dbReference type="FunFam" id="3.40.50.980:FF:000001">
    <property type="entry name" value="Non-ribosomal peptide synthetase"/>
    <property type="match status" value="1"/>
</dbReference>
<dbReference type="SUPFAM" id="SSF53474">
    <property type="entry name" value="alpha/beta-Hydrolases"/>
    <property type="match status" value="1"/>
</dbReference>
<evidence type="ECO:0000259" key="5">
    <source>
        <dbReference type="PROSITE" id="PS50075"/>
    </source>
</evidence>
<dbReference type="FunFam" id="3.30.559.10:FF:000012">
    <property type="entry name" value="Non-ribosomal peptide synthetase"/>
    <property type="match status" value="1"/>
</dbReference>
<dbReference type="EMBL" id="CP027116">
    <property type="protein sequence ID" value="AVM22675.1"/>
    <property type="molecule type" value="Genomic_DNA"/>
</dbReference>
<dbReference type="SUPFAM" id="SSF52777">
    <property type="entry name" value="CoA-dependent acyltransferases"/>
    <property type="match status" value="2"/>
</dbReference>
<dbReference type="RefSeq" id="WP_117728685.1">
    <property type="nucleotide sequence ID" value="NZ_CP027116.1"/>
</dbReference>
<dbReference type="SMART" id="SM00823">
    <property type="entry name" value="PKS_PP"/>
    <property type="match status" value="1"/>
</dbReference>
<dbReference type="InterPro" id="IPR000873">
    <property type="entry name" value="AMP-dep_synth/lig_dom"/>
</dbReference>
<evidence type="ECO:0000256" key="1">
    <source>
        <dbReference type="ARBA" id="ARBA00001957"/>
    </source>
</evidence>
<dbReference type="Gene3D" id="1.10.287.490">
    <property type="entry name" value="Helix hairpin bin"/>
    <property type="match status" value="1"/>
</dbReference>
<organism evidence="6 7">
    <name type="scientific">Bacillus pumilus</name>
    <name type="common">Bacillus mesentericus</name>
    <dbReference type="NCBI Taxonomy" id="1408"/>
    <lineage>
        <taxon>Bacteria</taxon>
        <taxon>Bacillati</taxon>
        <taxon>Bacillota</taxon>
        <taxon>Bacilli</taxon>
        <taxon>Bacillales</taxon>
        <taxon>Bacillaceae</taxon>
        <taxon>Bacillus</taxon>
    </lineage>
</organism>
<dbReference type="PANTHER" id="PTHR45527:SF1">
    <property type="entry name" value="FATTY ACID SYNTHASE"/>
    <property type="match status" value="1"/>
</dbReference>
<accession>A0AAD0HK09</accession>
<dbReference type="InterPro" id="IPR020845">
    <property type="entry name" value="AMP-binding_CS"/>
</dbReference>
<sequence>MSSFKRDQVQDMYYLSPMQEGMLFHTLHHQEKGFYVEQMDMNVKGTLRQDLLEKSMNVIVERYDIFRTVFLHEKVKRPVQVVLKKRPFTLDVVDMQDLSEDEQLEHIETFKQQDQLRGFDLSKDSLMRASVFQTGPASYRWIWSYHHILLDGWCFGLVVQELFAIYHALLHDVPYKLEPVKPYKEYIQWLEKQDKQASLQYWQQSLAGFDGQSTFKEQRKQTNEHELGEIEWSMSKEETAALSELAYQQNATLSSVLQSVWSILLSRYQRSNDVLFGTVVSGRPADLAGVDRMVGLFINVIPRRIQLTDDITFRSLLSETQQQSLAAEPHQYIPIYDIQAKTGQQPLLDHIVVFENVPAAKKDEQEGRLGFTVENMNVHEKSNYDLNLLASPGEQMQLKLAFNKKAFDSQFVHRLKEQLSLLMKEAIKHPDQSIHTLTLVTKQEKQLILEEWNAPELEHDQLYLSKWFEHNVRKQPNAVALSAGEHTMTYAELNEQANRLARHLQKNGAKHQTVIAILADRTPELIVSLLAVLKAGAIYVPIDPDYPENRIQYMLKDSGATHLLTHSSFIGQTKALAFDGAYLFADDQEISLMSSDNLPLEAGLHDTAYIMYTSGTTGQPKGIMTTHSNIARVVKNTNYLTIAETDTLLSLSNSVFDGFTFDVYGALLNGAKLVLPKKETILDMCELTELIKRESISVMFVPTALFNLLVDEETDWMRSVRKVLLGGERASVHHVRKAFAVMGKGRLINVYGPTESTVFATYYPVDEDLPIETRSIPIGKPLNQTGAYILSQHGQLQPIGMIGELCLSGKGLAKGYLNRPDLTKQAFITHPFAAGERLYRTGDLAYFREDGLIEYAGRVDDQVKIRGHRIELTEIEAHLLMHPGVKQAAIIADRHNTQHTRLLAYMTCEEEWKDQLDVIKSGLKEKLPAYMQPHELIRLEKMPLTPNGKVDKRQLPKPEAPQGNRHVKLPVNEVEQKLLVMWREVLERDDISTDDHFFELGGHSLKAMSLLSKVSKEFDVQVPIHLLFETPTIEAIGRYIQQQDDQEAAGYLVFNESQTSTVFALPPLPGYGFIYQEAAKTLHSVRLIAFDFIEADHRMKEYVQYIQHLQPEGPLTLMGYSGGCYLAFELVQLLEQAGRTVEKVIMIDSYKKIGESDLEGRSIDDDIAAIVHQSKQSELAQAELVQEALAQKTRAYYETFVKGVNQGEIQADIDFIQSEEHIAIPEWMENWEAATTGAYRQYQGYGQHADMFKNKACAAQNAQLIQKIIHQKNREAVL</sequence>
<dbReference type="Gene3D" id="3.30.300.30">
    <property type="match status" value="1"/>
</dbReference>
<dbReference type="Gene3D" id="1.10.1200.10">
    <property type="entry name" value="ACP-like"/>
    <property type="match status" value="1"/>
</dbReference>
<evidence type="ECO:0000256" key="3">
    <source>
        <dbReference type="ARBA" id="ARBA00022450"/>
    </source>
</evidence>
<comment type="similarity">
    <text evidence="2">Belongs to the ATP-dependent AMP-binding enzyme family.</text>
</comment>
<dbReference type="PANTHER" id="PTHR45527">
    <property type="entry name" value="NONRIBOSOMAL PEPTIDE SYNTHETASE"/>
    <property type="match status" value="1"/>
</dbReference>
<dbReference type="Proteomes" id="UP000264960">
    <property type="component" value="Chromosome"/>
</dbReference>
<feature type="domain" description="Carrier" evidence="5">
    <location>
        <begin position="969"/>
        <end position="1044"/>
    </location>
</feature>
<protein>
    <submittedName>
        <fullName evidence="6">Non-ribosomal peptide synthetase</fullName>
    </submittedName>
</protein>
<dbReference type="Gene3D" id="3.30.559.10">
    <property type="entry name" value="Chloramphenicol acetyltransferase-like domain"/>
    <property type="match status" value="1"/>
</dbReference>
<name>A0AAD0HK09_BACPU</name>
<evidence type="ECO:0000256" key="4">
    <source>
        <dbReference type="ARBA" id="ARBA00022553"/>
    </source>
</evidence>
<dbReference type="Gene3D" id="2.30.38.10">
    <property type="entry name" value="Luciferase, Domain 3"/>
    <property type="match status" value="1"/>
</dbReference>
<proteinExistence type="inferred from homology"/>
<keyword evidence="4" id="KW-0597">Phosphoprotein</keyword>
<dbReference type="InterPro" id="IPR025110">
    <property type="entry name" value="AMP-bd_C"/>
</dbReference>
<dbReference type="NCBIfam" id="TIGR01733">
    <property type="entry name" value="AA-adenyl-dom"/>
    <property type="match status" value="1"/>
</dbReference>
<dbReference type="Pfam" id="PF13193">
    <property type="entry name" value="AMP-binding_C"/>
    <property type="match status" value="1"/>
</dbReference>
<dbReference type="SUPFAM" id="SSF56801">
    <property type="entry name" value="Acetyl-CoA synthetase-like"/>
    <property type="match status" value="1"/>
</dbReference>
<dbReference type="Gene3D" id="3.40.50.1820">
    <property type="entry name" value="alpha/beta hydrolase"/>
    <property type="match status" value="1"/>
</dbReference>
<dbReference type="InterPro" id="IPR001242">
    <property type="entry name" value="Condensation_dom"/>
</dbReference>
<dbReference type="InterPro" id="IPR010071">
    <property type="entry name" value="AA_adenyl_dom"/>
</dbReference>
<dbReference type="Pfam" id="PF00975">
    <property type="entry name" value="Thioesterase"/>
    <property type="match status" value="1"/>
</dbReference>
<dbReference type="FunFam" id="3.30.300.30:FF:000010">
    <property type="entry name" value="Enterobactin synthetase component F"/>
    <property type="match status" value="1"/>
</dbReference>
<dbReference type="Pfam" id="PF00550">
    <property type="entry name" value="PP-binding"/>
    <property type="match status" value="1"/>
</dbReference>
<dbReference type="InterPro" id="IPR045851">
    <property type="entry name" value="AMP-bd_C_sf"/>
</dbReference>